<accession>A0A381FD83</accession>
<gene>
    <name evidence="1" type="ORF">NCTC13532_00810</name>
</gene>
<reference evidence="1 2" key="1">
    <citation type="submission" date="2018-06" db="EMBL/GenBank/DDBJ databases">
        <authorList>
            <consortium name="Pathogen Informatics"/>
            <person name="Doyle S."/>
        </authorList>
    </citation>
    <scope>NUCLEOTIDE SEQUENCE [LARGE SCALE GENOMIC DNA]</scope>
    <source>
        <strain evidence="1 2">NCTC13532</strain>
    </source>
</reference>
<sequence>MKHLIFSVTIFISTLSFSQAKNNIEVIAPDKEKTIITTADLGKLPKHTLDSIQITNHLKEYKSTIKNIKGVLLKDVLSKISFKEKSPKVLSEYYIVCKSEDGYKVIFSWNEIFNTSVGDNVLVIPQVEGRPKDGFSTLSPIDFVTGRRYVKMLKTIELKKVD</sequence>
<dbReference type="AlphaFoldDB" id="A0A381FD83"/>
<dbReference type="Proteomes" id="UP000254282">
    <property type="component" value="Unassembled WGS sequence"/>
</dbReference>
<evidence type="ECO:0000313" key="1">
    <source>
        <dbReference type="EMBL" id="SUX44444.1"/>
    </source>
</evidence>
<evidence type="ECO:0008006" key="3">
    <source>
        <dbReference type="Google" id="ProtNLM"/>
    </source>
</evidence>
<dbReference type="SUPFAM" id="SSF56524">
    <property type="entry name" value="Oxidoreductase molybdopterin-binding domain"/>
    <property type="match status" value="1"/>
</dbReference>
<organism evidence="1 2">
    <name type="scientific">Chryseobacterium indoltheticum</name>
    <dbReference type="NCBI Taxonomy" id="254"/>
    <lineage>
        <taxon>Bacteria</taxon>
        <taxon>Pseudomonadati</taxon>
        <taxon>Bacteroidota</taxon>
        <taxon>Flavobacteriia</taxon>
        <taxon>Flavobacteriales</taxon>
        <taxon>Weeksellaceae</taxon>
        <taxon>Chryseobacterium group</taxon>
        <taxon>Chryseobacterium</taxon>
    </lineage>
</organism>
<proteinExistence type="predicted"/>
<name>A0A381FD83_9FLAO</name>
<dbReference type="RefSeq" id="WP_228428670.1">
    <property type="nucleotide sequence ID" value="NZ_UFVR01000004.1"/>
</dbReference>
<dbReference type="EMBL" id="UFVR01000004">
    <property type="protein sequence ID" value="SUX44444.1"/>
    <property type="molecule type" value="Genomic_DNA"/>
</dbReference>
<dbReference type="STRING" id="254.SAMN05421682_1196"/>
<protein>
    <recommendedName>
        <fullName evidence="3">Molybdopterin-binding protein</fullName>
    </recommendedName>
</protein>
<evidence type="ECO:0000313" key="2">
    <source>
        <dbReference type="Proteomes" id="UP000254282"/>
    </source>
</evidence>
<dbReference type="InterPro" id="IPR036374">
    <property type="entry name" value="OxRdtase_Mopterin-bd_sf"/>
</dbReference>